<dbReference type="InterPro" id="IPR046341">
    <property type="entry name" value="SET_dom_sf"/>
</dbReference>
<name>A0A812SDI4_9DINO</name>
<sequence>MTGGSLRRGQEFLAMHSGVSSGRPGIRSFHKTGSVYTRLVLIPATHVSGHASSTHRMHAALAVSLHFTCCRWQRRRPPRAISEPLSEPLGVEEASAEEIAEYELEKAVEAAEEASERATDPKGPDALALARLLAWARSNKLFKVHPAVVVQDSQLVVSAKIEKDNPIIGLMPEALLFADQSSENVDKVDAALELAWRRLVEEGLVKRPAVEATEVQSCPWPPQYLLALPRRSAQPILWQQTLVDELQETEIQQEVQMQSERVNQWFNDRCTSVGVDASKLSKLREQFVESYAAALGRAAWLQGRWALAPLIDSIQVPGTSADPDRAALKANCRLELEDMGGGRQLLMLVSSRTLEEGVPLVREVAATAKQMLLEYGTVIEADASTEMIVKAYLAESGPQAAAVQRLVKGALPGRLFGDVIVKGLVKPFARFEGEGGTRMDDLAAAIGESFLKSSLILSAKSLDEIEALEDDEICDFFVSLTGEEKRCCLQELLKLMGSCLGEFTTTLADDERLLRAPSSRGCRRLAVAFRQQRKQALRQLIEEIGEAADRAQDSAGLPFAVMGKRSEAS</sequence>
<evidence type="ECO:0000313" key="3">
    <source>
        <dbReference type="Proteomes" id="UP000604046"/>
    </source>
</evidence>
<dbReference type="Proteomes" id="UP000604046">
    <property type="component" value="Unassembled WGS sequence"/>
</dbReference>
<gene>
    <name evidence="2" type="ORF">SNAT2548_LOCUS26496</name>
</gene>
<dbReference type="Pfam" id="PF09273">
    <property type="entry name" value="Rubis-subs-bind"/>
    <property type="match status" value="1"/>
</dbReference>
<feature type="domain" description="Rubisco LSMT substrate-binding" evidence="1">
    <location>
        <begin position="475"/>
        <end position="537"/>
    </location>
</feature>
<dbReference type="Gene3D" id="3.90.1410.10">
    <property type="entry name" value="set domain protein methyltransferase, domain 1"/>
    <property type="match status" value="1"/>
</dbReference>
<accession>A0A812SDI4</accession>
<evidence type="ECO:0000313" key="2">
    <source>
        <dbReference type="EMBL" id="CAE7471871.1"/>
    </source>
</evidence>
<keyword evidence="3" id="KW-1185">Reference proteome</keyword>
<dbReference type="OrthoDB" id="430509at2759"/>
<dbReference type="SUPFAM" id="SSF81822">
    <property type="entry name" value="RuBisCo LSMT C-terminal, substrate-binding domain"/>
    <property type="match status" value="1"/>
</dbReference>
<dbReference type="Gene3D" id="3.90.1420.10">
    <property type="entry name" value="Rubisco LSMT, substrate-binding domain"/>
    <property type="match status" value="1"/>
</dbReference>
<dbReference type="SUPFAM" id="SSF82199">
    <property type="entry name" value="SET domain"/>
    <property type="match status" value="1"/>
</dbReference>
<dbReference type="InterPro" id="IPR036464">
    <property type="entry name" value="Rubisco_LSMT_subst-bd_sf"/>
</dbReference>
<dbReference type="AlphaFoldDB" id="A0A812SDI4"/>
<protein>
    <recommendedName>
        <fullName evidence="1">Rubisco LSMT substrate-binding domain-containing protein</fullName>
    </recommendedName>
</protein>
<proteinExistence type="predicted"/>
<organism evidence="2 3">
    <name type="scientific">Symbiodinium natans</name>
    <dbReference type="NCBI Taxonomy" id="878477"/>
    <lineage>
        <taxon>Eukaryota</taxon>
        <taxon>Sar</taxon>
        <taxon>Alveolata</taxon>
        <taxon>Dinophyceae</taxon>
        <taxon>Suessiales</taxon>
        <taxon>Symbiodiniaceae</taxon>
        <taxon>Symbiodinium</taxon>
    </lineage>
</organism>
<evidence type="ECO:0000259" key="1">
    <source>
        <dbReference type="Pfam" id="PF09273"/>
    </source>
</evidence>
<reference evidence="2" key="1">
    <citation type="submission" date="2021-02" db="EMBL/GenBank/DDBJ databases">
        <authorList>
            <person name="Dougan E. K."/>
            <person name="Rhodes N."/>
            <person name="Thang M."/>
            <person name="Chan C."/>
        </authorList>
    </citation>
    <scope>NUCLEOTIDE SEQUENCE</scope>
</reference>
<dbReference type="EMBL" id="CAJNDS010002434">
    <property type="protein sequence ID" value="CAE7471871.1"/>
    <property type="molecule type" value="Genomic_DNA"/>
</dbReference>
<comment type="caution">
    <text evidence="2">The sequence shown here is derived from an EMBL/GenBank/DDBJ whole genome shotgun (WGS) entry which is preliminary data.</text>
</comment>
<dbReference type="InterPro" id="IPR015353">
    <property type="entry name" value="Rubisco_LSMT_subst-bd"/>
</dbReference>